<keyword evidence="1" id="KW-0663">Pyridoxal phosphate</keyword>
<dbReference type="InterPro" id="IPR000192">
    <property type="entry name" value="Aminotrans_V_dom"/>
</dbReference>
<comment type="caution">
    <text evidence="3">The sequence shown here is derived from an EMBL/GenBank/DDBJ whole genome shotgun (WGS) entry which is preliminary data.</text>
</comment>
<accession>A0A7X0IFG2</accession>
<evidence type="ECO:0000256" key="1">
    <source>
        <dbReference type="ARBA" id="ARBA00022898"/>
    </source>
</evidence>
<dbReference type="Gene3D" id="3.40.640.10">
    <property type="entry name" value="Type I PLP-dependent aspartate aminotransferase-like (Major domain)"/>
    <property type="match status" value="1"/>
</dbReference>
<dbReference type="Gene3D" id="3.90.1150.10">
    <property type="entry name" value="Aspartate Aminotransferase, domain 1"/>
    <property type="match status" value="1"/>
</dbReference>
<gene>
    <name evidence="3" type="ORF">BJ992_003678</name>
</gene>
<evidence type="ECO:0000313" key="4">
    <source>
        <dbReference type="Proteomes" id="UP000555564"/>
    </source>
</evidence>
<organism evidence="3 4">
    <name type="scientific">Sphaerisporangium rubeum</name>
    <dbReference type="NCBI Taxonomy" id="321317"/>
    <lineage>
        <taxon>Bacteria</taxon>
        <taxon>Bacillati</taxon>
        <taxon>Actinomycetota</taxon>
        <taxon>Actinomycetes</taxon>
        <taxon>Streptosporangiales</taxon>
        <taxon>Streptosporangiaceae</taxon>
        <taxon>Sphaerisporangium</taxon>
    </lineage>
</organism>
<keyword evidence="4" id="KW-1185">Reference proteome</keyword>
<dbReference type="InterPro" id="IPR015424">
    <property type="entry name" value="PyrdxlP-dep_Trfase"/>
</dbReference>
<reference evidence="3 4" key="1">
    <citation type="submission" date="2020-08" db="EMBL/GenBank/DDBJ databases">
        <title>Sequencing the genomes of 1000 actinobacteria strains.</title>
        <authorList>
            <person name="Klenk H.-P."/>
        </authorList>
    </citation>
    <scope>NUCLEOTIDE SEQUENCE [LARGE SCALE GENOMIC DNA]</scope>
    <source>
        <strain evidence="3 4">DSM 44936</strain>
    </source>
</reference>
<dbReference type="AlphaFoldDB" id="A0A7X0IFG2"/>
<dbReference type="PANTHER" id="PTHR43092:SF2">
    <property type="entry name" value="HERCYNYLCYSTEINE SULFOXIDE LYASE"/>
    <property type="match status" value="1"/>
</dbReference>
<keyword evidence="3" id="KW-0413">Isomerase</keyword>
<dbReference type="EC" id="5.1.1.17" evidence="3"/>
<name>A0A7X0IFG2_9ACTN</name>
<dbReference type="InterPro" id="IPR015421">
    <property type="entry name" value="PyrdxlP-dep_Trfase_major"/>
</dbReference>
<dbReference type="SUPFAM" id="SSF53383">
    <property type="entry name" value="PLP-dependent transferases"/>
    <property type="match status" value="1"/>
</dbReference>
<feature type="domain" description="Aminotransferase class V" evidence="2">
    <location>
        <begin position="46"/>
        <end position="369"/>
    </location>
</feature>
<sequence>MDIEDFCLDPSIAHLNNGSFGAVPLRVRERHDELRREAERDPDQFFATLPDRLTKARTEVAEFLGADPDGTAFVANVTEGIAVALHSIPLTPGDQILLCDHAYGAVEIAVRHTASRTGAEVVALTLPGRTTGDWTADDAARTFLDAVTPRTKVAVFDHITSPTARLLPVQRMCRDLSAAGVTTIVDGAHAPGMLDLDITEVGADFYTGNLHKWLFAPHSAAILSVTPAWRDRVTPLIPSHYLHDGFPRSLEIQGTRDHTPWLVTPHGVRLLTDLGPAHVRTRNAHLAARAQQILADVPGLTPWPADPELSMRTLRLPEGVATTYESAVTLATEIYDRLHCRTAIRPWPGAGLLRVSAQLYNREKDYERLAAGLPAILSRYGGAGRIAAW</sequence>
<evidence type="ECO:0000313" key="3">
    <source>
        <dbReference type="EMBL" id="MBB6474247.1"/>
    </source>
</evidence>
<dbReference type="InterPro" id="IPR015422">
    <property type="entry name" value="PyrdxlP-dep_Trfase_small"/>
</dbReference>
<dbReference type="RefSeq" id="WP_184982593.1">
    <property type="nucleotide sequence ID" value="NZ_BAAALO010000011.1"/>
</dbReference>
<dbReference type="Proteomes" id="UP000555564">
    <property type="component" value="Unassembled WGS sequence"/>
</dbReference>
<dbReference type="EMBL" id="JACHIU010000001">
    <property type="protein sequence ID" value="MBB6474247.1"/>
    <property type="molecule type" value="Genomic_DNA"/>
</dbReference>
<evidence type="ECO:0000259" key="2">
    <source>
        <dbReference type="Pfam" id="PF00266"/>
    </source>
</evidence>
<proteinExistence type="predicted"/>
<dbReference type="PANTHER" id="PTHR43092">
    <property type="entry name" value="L-CYSTEINE DESULFHYDRASE"/>
    <property type="match status" value="1"/>
</dbReference>
<protein>
    <submittedName>
        <fullName evidence="3">Isopenicillin-N epimerase</fullName>
        <ecNumber evidence="3">5.1.1.17</ecNumber>
    </submittedName>
</protein>
<dbReference type="GO" id="GO:0045439">
    <property type="term" value="F:isopenicillin-N epimerase activity"/>
    <property type="evidence" value="ECO:0007669"/>
    <property type="project" value="UniProtKB-EC"/>
</dbReference>
<dbReference type="Pfam" id="PF00266">
    <property type="entry name" value="Aminotran_5"/>
    <property type="match status" value="1"/>
</dbReference>